<accession>A0ABV8CSE4</accession>
<evidence type="ECO:0000256" key="1">
    <source>
        <dbReference type="ARBA" id="ARBA00008779"/>
    </source>
</evidence>
<protein>
    <submittedName>
        <fullName evidence="6">DUF3413 domain-containing protein</fullName>
    </submittedName>
</protein>
<dbReference type="Pfam" id="PF11893">
    <property type="entry name" value="DUF3413"/>
    <property type="match status" value="1"/>
</dbReference>
<keyword evidence="7" id="KW-1185">Reference proteome</keyword>
<feature type="transmembrane region" description="Helical" evidence="3">
    <location>
        <begin position="174"/>
        <end position="195"/>
    </location>
</feature>
<keyword evidence="2" id="KW-0378">Hydrolase</keyword>
<feature type="domain" description="Inner membrane protein YejM N-terminal" evidence="5">
    <location>
        <begin position="13"/>
        <end position="257"/>
    </location>
</feature>
<comment type="similarity">
    <text evidence="1">Belongs to the sulfatase family.</text>
</comment>
<feature type="transmembrane region" description="Helical" evidence="3">
    <location>
        <begin position="142"/>
        <end position="162"/>
    </location>
</feature>
<dbReference type="EMBL" id="JBHSAF010000015">
    <property type="protein sequence ID" value="MFC3915014.1"/>
    <property type="molecule type" value="Genomic_DNA"/>
</dbReference>
<feature type="transmembrane region" description="Helical" evidence="3">
    <location>
        <begin position="90"/>
        <end position="108"/>
    </location>
</feature>
<comment type="caution">
    <text evidence="6">The sequence shown here is derived from an EMBL/GenBank/DDBJ whole genome shotgun (WGS) entry which is preliminary data.</text>
</comment>
<dbReference type="CDD" id="cd16148">
    <property type="entry name" value="sulfatase_like"/>
    <property type="match status" value="1"/>
</dbReference>
<dbReference type="InterPro" id="IPR050738">
    <property type="entry name" value="Sulfatase"/>
</dbReference>
<organism evidence="6 7">
    <name type="scientific">Pseudaeromonas sharmana</name>
    <dbReference type="NCBI Taxonomy" id="328412"/>
    <lineage>
        <taxon>Bacteria</taxon>
        <taxon>Pseudomonadati</taxon>
        <taxon>Pseudomonadota</taxon>
        <taxon>Gammaproteobacteria</taxon>
        <taxon>Aeromonadales</taxon>
        <taxon>Aeromonadaceae</taxon>
        <taxon>Pseudaeromonas</taxon>
    </lineage>
</organism>
<dbReference type="InterPro" id="IPR012159">
    <property type="entry name" value="YejM-like"/>
</dbReference>
<dbReference type="Proteomes" id="UP001595692">
    <property type="component" value="Unassembled WGS sequence"/>
</dbReference>
<dbReference type="PIRSF" id="PIRSF004950">
    <property type="entry name" value="Mmb_sulf_HI0842"/>
    <property type="match status" value="1"/>
</dbReference>
<reference evidence="7" key="1">
    <citation type="journal article" date="2019" name="Int. J. Syst. Evol. Microbiol.">
        <title>The Global Catalogue of Microorganisms (GCM) 10K type strain sequencing project: providing services to taxonomists for standard genome sequencing and annotation.</title>
        <authorList>
            <consortium name="The Broad Institute Genomics Platform"/>
            <consortium name="The Broad Institute Genome Sequencing Center for Infectious Disease"/>
            <person name="Wu L."/>
            <person name="Ma J."/>
        </authorList>
    </citation>
    <scope>NUCLEOTIDE SEQUENCE [LARGE SCALE GENOMIC DNA]</scope>
    <source>
        <strain evidence="7">CCUG 54939</strain>
    </source>
</reference>
<dbReference type="SUPFAM" id="SSF53649">
    <property type="entry name" value="Alkaline phosphatase-like"/>
    <property type="match status" value="1"/>
</dbReference>
<evidence type="ECO:0000313" key="6">
    <source>
        <dbReference type="EMBL" id="MFC3915014.1"/>
    </source>
</evidence>
<evidence type="ECO:0000256" key="2">
    <source>
        <dbReference type="ARBA" id="ARBA00022801"/>
    </source>
</evidence>
<evidence type="ECO:0000259" key="4">
    <source>
        <dbReference type="Pfam" id="PF00884"/>
    </source>
</evidence>
<dbReference type="RefSeq" id="WP_377154614.1">
    <property type="nucleotide sequence ID" value="NZ_JBHSAF010000015.1"/>
</dbReference>
<dbReference type="InterPro" id="IPR024588">
    <property type="entry name" value="YejM_N"/>
</dbReference>
<sequence>MNALFSPYNSTLYREQVSRHITWGHWFLLGNILLGMLIALRYIFAMPLPDTGLSQLYLLVSWIGHFGYIGFILFLLTIFPLTFLITNHRILRGAAVLVASVLQVLLLIDTQVYQLLKFHLNPYVWNLLVENSQSKSSLNWNFLFIAIPLIIALEIVFSSLAWKRQFRRARPWQGRSLTILFVCCFLATHLIHIWADASLYSPITAQKSNFPLSYPMTARSFLARHGWLDLQAFEAQKANPEHQGHRRIAYPLSSLQVSPQDSHPNLLLITLHGLRSDMVNNVVMPNLSRFASQSQNFVQHLSADNERESSLFSLFYGLPASYMEEMLADHRSPLLLDELQRQDYLIRAFSSQSMRQSLYRNGIFSGVRQLQNQKKDNDGQMSIKRLLTWIPQTEDSRPWFAYLQLETPGNLWSDSDEEQGPFQPELQQIDPFNMPDNSQRNLVVNRYKNAAFLTDKHLGELFDHLASMKLMEKTIIVITSDHGFSLSDQNDGNWGAGINYTNSQLEVPMIIRWPGRAAATVSSMSSHVDLAPTLLQELLGVTNPVADYSTGQSLYQVTPRNWLLAGNGNRFVIVAPETVTLFDRQGRFEVRDRAHYQLQDDSRPDMPVLLKVMRDLARFRGMAVSEGERHR</sequence>
<proteinExistence type="inferred from homology"/>
<keyword evidence="3" id="KW-0472">Membrane</keyword>
<feature type="domain" description="Sulfatase N-terminal" evidence="4">
    <location>
        <begin position="283"/>
        <end position="536"/>
    </location>
</feature>
<feature type="transmembrane region" description="Helical" evidence="3">
    <location>
        <begin position="56"/>
        <end position="78"/>
    </location>
</feature>
<dbReference type="Gene3D" id="3.40.720.10">
    <property type="entry name" value="Alkaline Phosphatase, subunit A"/>
    <property type="match status" value="1"/>
</dbReference>
<feature type="transmembrane region" description="Helical" evidence="3">
    <location>
        <begin position="21"/>
        <end position="44"/>
    </location>
</feature>
<keyword evidence="3" id="KW-0812">Transmembrane</keyword>
<dbReference type="PANTHER" id="PTHR42693">
    <property type="entry name" value="ARYLSULFATASE FAMILY MEMBER"/>
    <property type="match status" value="1"/>
</dbReference>
<name>A0ABV8CSE4_9GAMM</name>
<dbReference type="InterPro" id="IPR017850">
    <property type="entry name" value="Alkaline_phosphatase_core_sf"/>
</dbReference>
<evidence type="ECO:0000313" key="7">
    <source>
        <dbReference type="Proteomes" id="UP001595692"/>
    </source>
</evidence>
<keyword evidence="3" id="KW-1133">Transmembrane helix</keyword>
<dbReference type="InterPro" id="IPR000917">
    <property type="entry name" value="Sulfatase_N"/>
</dbReference>
<evidence type="ECO:0000259" key="5">
    <source>
        <dbReference type="Pfam" id="PF11893"/>
    </source>
</evidence>
<dbReference type="PANTHER" id="PTHR42693:SF53">
    <property type="entry name" value="ENDO-4-O-SULFATASE"/>
    <property type="match status" value="1"/>
</dbReference>
<gene>
    <name evidence="6" type="ORF">ACFOSS_16350</name>
</gene>
<evidence type="ECO:0000256" key="3">
    <source>
        <dbReference type="SAM" id="Phobius"/>
    </source>
</evidence>
<dbReference type="Pfam" id="PF00884">
    <property type="entry name" value="Sulfatase"/>
    <property type="match status" value="1"/>
</dbReference>